<proteinExistence type="inferred from homology"/>
<keyword evidence="2" id="KW-0812">Transmembrane</keyword>
<dbReference type="NCBIfam" id="TIGR01845">
    <property type="entry name" value="outer_NodT"/>
    <property type="match status" value="1"/>
</dbReference>
<dbReference type="InterPro" id="IPR003423">
    <property type="entry name" value="OMP_efflux"/>
</dbReference>
<dbReference type="EMBL" id="FSRU01000001">
    <property type="protein sequence ID" value="SIO12552.1"/>
    <property type="molecule type" value="Genomic_DNA"/>
</dbReference>
<dbReference type="Gene3D" id="2.20.200.10">
    <property type="entry name" value="Outer membrane efflux proteins (OEP)"/>
    <property type="match status" value="1"/>
</dbReference>
<name>A0A1N6GYL0_9BURK</name>
<gene>
    <name evidence="3" type="ORF">SAMN05444165_1051</name>
</gene>
<accession>A0A1N6GYL0</accession>
<dbReference type="PANTHER" id="PTHR30203">
    <property type="entry name" value="OUTER MEMBRANE CATION EFFLUX PROTEIN"/>
    <property type="match status" value="1"/>
</dbReference>
<dbReference type="RefSeq" id="WP_074294538.1">
    <property type="nucleotide sequence ID" value="NZ_FSRU01000001.1"/>
</dbReference>
<dbReference type="OrthoDB" id="9770517at2"/>
<dbReference type="PANTHER" id="PTHR30203:SF32">
    <property type="entry name" value="CATION EFFLUX SYSTEM PROTEIN CUSC"/>
    <property type="match status" value="1"/>
</dbReference>
<keyword evidence="2" id="KW-0472">Membrane</keyword>
<evidence type="ECO:0000256" key="1">
    <source>
        <dbReference type="ARBA" id="ARBA00007613"/>
    </source>
</evidence>
<keyword evidence="2" id="KW-0564">Palmitate</keyword>
<dbReference type="GO" id="GO:0005886">
    <property type="term" value="C:plasma membrane"/>
    <property type="evidence" value="ECO:0007669"/>
    <property type="project" value="UniProtKB-SubCell"/>
</dbReference>
<dbReference type="InterPro" id="IPR010131">
    <property type="entry name" value="MdtP/NodT-like"/>
</dbReference>
<evidence type="ECO:0000256" key="2">
    <source>
        <dbReference type="RuleBase" id="RU362097"/>
    </source>
</evidence>
<organism evidence="3 4">
    <name type="scientific">Paraburkholderia phenazinium</name>
    <dbReference type="NCBI Taxonomy" id="60549"/>
    <lineage>
        <taxon>Bacteria</taxon>
        <taxon>Pseudomonadati</taxon>
        <taxon>Pseudomonadota</taxon>
        <taxon>Betaproteobacteria</taxon>
        <taxon>Burkholderiales</taxon>
        <taxon>Burkholderiaceae</taxon>
        <taxon>Paraburkholderia</taxon>
    </lineage>
</organism>
<comment type="subcellular location">
    <subcellularLocation>
        <location evidence="2">Cell membrane</location>
        <topology evidence="2">Lipid-anchor</topology>
    </subcellularLocation>
</comment>
<reference evidence="3 4" key="1">
    <citation type="submission" date="2016-11" db="EMBL/GenBank/DDBJ databases">
        <authorList>
            <person name="Jaros S."/>
            <person name="Januszkiewicz K."/>
            <person name="Wedrychowicz H."/>
        </authorList>
    </citation>
    <scope>NUCLEOTIDE SEQUENCE [LARGE SCALE GENOMIC DNA]</scope>
    <source>
        <strain evidence="3 4">GAS95</strain>
    </source>
</reference>
<dbReference type="Pfam" id="PF02321">
    <property type="entry name" value="OEP"/>
    <property type="match status" value="2"/>
</dbReference>
<dbReference type="SUPFAM" id="SSF56954">
    <property type="entry name" value="Outer membrane efflux proteins (OEP)"/>
    <property type="match status" value="1"/>
</dbReference>
<keyword evidence="2" id="KW-0449">Lipoprotein</keyword>
<evidence type="ECO:0000313" key="3">
    <source>
        <dbReference type="EMBL" id="SIO12552.1"/>
    </source>
</evidence>
<dbReference type="PROSITE" id="PS51257">
    <property type="entry name" value="PROKAR_LIPOPROTEIN"/>
    <property type="match status" value="1"/>
</dbReference>
<evidence type="ECO:0000313" key="4">
    <source>
        <dbReference type="Proteomes" id="UP000185151"/>
    </source>
</evidence>
<comment type="similarity">
    <text evidence="1 2">Belongs to the outer membrane factor (OMF) (TC 1.B.17) family.</text>
</comment>
<dbReference type="GO" id="GO:0015562">
    <property type="term" value="F:efflux transmembrane transporter activity"/>
    <property type="evidence" value="ECO:0007669"/>
    <property type="project" value="InterPro"/>
</dbReference>
<dbReference type="Proteomes" id="UP000185151">
    <property type="component" value="Unassembled WGS sequence"/>
</dbReference>
<protein>
    <submittedName>
        <fullName evidence="3">Outer membrane protein, multidrug efflux system</fullName>
    </submittedName>
</protein>
<dbReference type="Gene3D" id="1.20.1600.10">
    <property type="entry name" value="Outer membrane efflux proteins (OEP)"/>
    <property type="match status" value="1"/>
</dbReference>
<dbReference type="AlphaFoldDB" id="A0A1N6GYL0"/>
<keyword evidence="4" id="KW-1185">Reference proteome</keyword>
<sequence>MKRRLLGSVLCIIGLCSCTLEPDYKRPALPVVSAWSDAAGVAGASSAAAADAANPPAPLAADVDWRTFFQDPTLQQLIGLALDNNRDLRVAALNVAQYEAQYRIARSALLPTIDATGAVDNTRALGLTSKESSVTLGETSWELDFFGRLRSLKHQALEQYLATDASQASTRISLIATVATDYFQWLADQSLLEVATATAEADRQTYEVNLKSEQIGNASMQDVRQAESEYASVRSSLIADRRAVAQDLNNLVAVIGCPVPDGLLKSGALDAAQLPPVSAGVPSDLLTRRPDILEAEHTLKAANANVGAARAAFFPAIQLTASAGTASTALSGLFKAATGAWTFAPTVTMPIFDYGNNRAALDVAKIQTQIDVANYEKAIQTAFKEVANALAGRTTYVDQVASDREYVSASTHYDELAQARYRAGTDSFLVLLDAERTLYTARQQLVNDRFAELSNLITLYKALGGGWASPAA</sequence>
<keyword evidence="2" id="KW-1134">Transmembrane beta strand</keyword>